<organism evidence="2 3">
    <name type="scientific">Puccinia striiformis f. sp. tritici PST-78</name>
    <dbReference type="NCBI Taxonomy" id="1165861"/>
    <lineage>
        <taxon>Eukaryota</taxon>
        <taxon>Fungi</taxon>
        <taxon>Dikarya</taxon>
        <taxon>Basidiomycota</taxon>
        <taxon>Pucciniomycotina</taxon>
        <taxon>Pucciniomycetes</taxon>
        <taxon>Pucciniales</taxon>
        <taxon>Pucciniaceae</taxon>
        <taxon>Puccinia</taxon>
    </lineage>
</organism>
<keyword evidence="3" id="KW-1185">Reference proteome</keyword>
<dbReference type="InterPro" id="IPR046496">
    <property type="entry name" value="DUF6589"/>
</dbReference>
<dbReference type="STRING" id="1165861.A0A0L0VYS1"/>
<accession>A0A0L0VYS1</accession>
<dbReference type="AlphaFoldDB" id="A0A0L0VYS1"/>
<dbReference type="EMBL" id="AJIL01000013">
    <property type="protein sequence ID" value="KNF04347.1"/>
    <property type="molecule type" value="Genomic_DNA"/>
</dbReference>
<evidence type="ECO:0000313" key="3">
    <source>
        <dbReference type="Proteomes" id="UP000054564"/>
    </source>
</evidence>
<dbReference type="Proteomes" id="UP000054564">
    <property type="component" value="Unassembled WGS sequence"/>
</dbReference>
<reference evidence="3" key="1">
    <citation type="submission" date="2014-03" db="EMBL/GenBank/DDBJ databases">
        <title>The Genome Sequence of Puccinia striiformis f. sp. tritici PST-78.</title>
        <authorList>
            <consortium name="The Broad Institute Genome Sequencing Platform"/>
            <person name="Cuomo C."/>
            <person name="Hulbert S."/>
            <person name="Chen X."/>
            <person name="Walker B."/>
            <person name="Young S.K."/>
            <person name="Zeng Q."/>
            <person name="Gargeya S."/>
            <person name="Fitzgerald M."/>
            <person name="Haas B."/>
            <person name="Abouelleil A."/>
            <person name="Alvarado L."/>
            <person name="Arachchi H.M."/>
            <person name="Berlin A.M."/>
            <person name="Chapman S.B."/>
            <person name="Goldberg J."/>
            <person name="Griggs A."/>
            <person name="Gujja S."/>
            <person name="Hansen M."/>
            <person name="Howarth C."/>
            <person name="Imamovic A."/>
            <person name="Larimer J."/>
            <person name="McCowan C."/>
            <person name="Montmayeur A."/>
            <person name="Murphy C."/>
            <person name="Neiman D."/>
            <person name="Pearson M."/>
            <person name="Priest M."/>
            <person name="Roberts A."/>
            <person name="Saif S."/>
            <person name="Shea T."/>
            <person name="Sisk P."/>
            <person name="Sykes S."/>
            <person name="Wortman J."/>
            <person name="Nusbaum C."/>
            <person name="Birren B."/>
        </authorList>
    </citation>
    <scope>NUCLEOTIDE SEQUENCE [LARGE SCALE GENOMIC DNA]</scope>
    <source>
        <strain evidence="3">race PST-78</strain>
    </source>
</reference>
<evidence type="ECO:0000313" key="2">
    <source>
        <dbReference type="EMBL" id="KNF04347.1"/>
    </source>
</evidence>
<feature type="domain" description="DUF6589" evidence="1">
    <location>
        <begin position="358"/>
        <end position="557"/>
    </location>
</feature>
<proteinExistence type="predicted"/>
<gene>
    <name evidence="2" type="ORF">PSTG_02689</name>
</gene>
<dbReference type="OrthoDB" id="2501184at2759"/>
<protein>
    <recommendedName>
        <fullName evidence="1">DUF6589 domain-containing protein</fullName>
    </recommendedName>
</protein>
<comment type="caution">
    <text evidence="2">The sequence shown here is derived from an EMBL/GenBank/DDBJ whole genome shotgun (WGS) entry which is preliminary data.</text>
</comment>
<evidence type="ECO:0000259" key="1">
    <source>
        <dbReference type="Pfam" id="PF20231"/>
    </source>
</evidence>
<sequence length="559" mass="63535">MEPIYSSQQAISTLAEEPIPEHVRIIDICEYINTHALSPKKFFLALMKSTDDRLVNRRSKWPSSGLDSTMELLKELVKLVKKTKEGSKQWNNLIFREAVDIVDHQKTDSGYWPKGLFQSSTTVTTEFLNNQTTQKYNHRLTRNGMPFLYGLVNGVLLSSFKNKMKAPEEEPEELNTNLDDNDAEGLHMEAIGYKQLPSSQLRARDRFDRIATLVCGMVAFARNRRHNGMQLRNAIQLVACGVTDRVNQYLMYHGLVCGQRTAMTSLKHLSIKGESRLKAWFAAHRQSYRFSPIICIDNLDIEERVHTHAVGNRTRTFHGTWGYIQFPSQDLLDSLDVSEITLEKFNEAMRKVPTFPIQPRMLMPNQESKSVYKDVWKSQIARVMSEYVATPRNSTTAISLNPPVVEQISRTPPEIEMLKLMDASENSAEGIGQVLDSLCEQSGIDPEDFCTDLLLMDGDLATCRNFNSLRSLRTPSKYPQHSLHNTVFQLGASHTLWNIASCIFKTHFGDPEDSSDTGAWRILHSLGVPHNKAMPKNDYSLQIKYIEKVHEATILAGLK</sequence>
<dbReference type="Pfam" id="PF20231">
    <property type="entry name" value="DUF6589"/>
    <property type="match status" value="1"/>
</dbReference>
<name>A0A0L0VYS1_9BASI</name>